<name>A0A494TLE2_SPHPE</name>
<dbReference type="InterPro" id="IPR021955">
    <property type="entry name" value="DUF3572"/>
</dbReference>
<dbReference type="RefSeq" id="WP_121152862.1">
    <property type="nucleotide sequence ID" value="NZ_CP032829.1"/>
</dbReference>
<protein>
    <submittedName>
        <fullName evidence="1">DUF3572 family protein</fullName>
    </submittedName>
</protein>
<dbReference type="Proteomes" id="UP000276254">
    <property type="component" value="Chromosome"/>
</dbReference>
<proteinExistence type="predicted"/>
<dbReference type="KEGG" id="spha:D3Y57_10015"/>
<dbReference type="Pfam" id="PF12096">
    <property type="entry name" value="DUF3572"/>
    <property type="match status" value="1"/>
</dbReference>
<dbReference type="EMBL" id="CP032829">
    <property type="protein sequence ID" value="AYJ86238.1"/>
    <property type="molecule type" value="Genomic_DNA"/>
</dbReference>
<reference evidence="1 2" key="1">
    <citation type="submission" date="2018-09" db="EMBL/GenBank/DDBJ databases">
        <title>Sphingomonas peninsula sp. nov., isolated from fildes peninsula, Antarctic soil.</title>
        <authorList>
            <person name="Yingchao G."/>
        </authorList>
    </citation>
    <scope>NUCLEOTIDE SEQUENCE [LARGE SCALE GENOMIC DNA]</scope>
    <source>
        <strain evidence="1 2">YZ-8</strain>
    </source>
</reference>
<gene>
    <name evidence="1" type="ORF">D3Y57_10015</name>
</gene>
<dbReference type="AlphaFoldDB" id="A0A494TLE2"/>
<organism evidence="1 2">
    <name type="scientific">Sphingomonas paeninsulae</name>
    <dbReference type="NCBI Taxonomy" id="2319844"/>
    <lineage>
        <taxon>Bacteria</taxon>
        <taxon>Pseudomonadati</taxon>
        <taxon>Pseudomonadota</taxon>
        <taxon>Alphaproteobacteria</taxon>
        <taxon>Sphingomonadales</taxon>
        <taxon>Sphingomonadaceae</taxon>
        <taxon>Sphingomonas</taxon>
    </lineage>
</organism>
<keyword evidence="2" id="KW-1185">Reference proteome</keyword>
<evidence type="ECO:0000313" key="2">
    <source>
        <dbReference type="Proteomes" id="UP000276254"/>
    </source>
</evidence>
<sequence>MSAEQTNNAMDLALSALVWILQDEERADRLLALTGLDADGIRSRVTDPTLLEAVLGYLESHEPDLIACAKTLDVPPVALVLARESLAQ</sequence>
<accession>A0A494TLE2</accession>
<dbReference type="OrthoDB" id="7356934at2"/>
<evidence type="ECO:0000313" key="1">
    <source>
        <dbReference type="EMBL" id="AYJ86238.1"/>
    </source>
</evidence>